<reference evidence="4 5" key="1">
    <citation type="journal article" date="2020" name="Int. J. Syst. Evol. Microbiol.">
        <title>Novel acetic acid bacteria from cider fermentations: Acetobacter conturbans sp. nov. and Acetobacter fallax sp. nov.</title>
        <authorList>
            <person name="Sombolestani A.S."/>
            <person name="Cleenwerck I."/>
            <person name="Cnockaert M."/>
            <person name="Borremans W."/>
            <person name="Wieme A.D."/>
            <person name="De Vuyst L."/>
            <person name="Vandamme P."/>
        </authorList>
    </citation>
    <scope>NUCLEOTIDE SEQUENCE [LARGE SCALE GENOMIC DNA]</scope>
    <source>
        <strain evidence="4 5">LMG 30640</strain>
    </source>
</reference>
<sequence>MQKEDPIKRRATSCPAAGPAERKSLNRTTAPGVFFRDQAGATALEFAFIAIPLFALLYASVMTSIIYFTQDSLDAISDQMSRQILTGQAPASGNASEFKAQACASLPSYMNCSSLYINVQTVSSFSDVNAAETQPVFGSGGQLTNSLNYDPGSPGDIVVLELIYMLPVPLSGGLGGFNPVTKGAGQNLAMVSTVVIKAEPAT</sequence>
<keyword evidence="2" id="KW-0472">Membrane</keyword>
<feature type="region of interest" description="Disordered" evidence="1">
    <location>
        <begin position="1"/>
        <end position="23"/>
    </location>
</feature>
<evidence type="ECO:0000259" key="3">
    <source>
        <dbReference type="Pfam" id="PF07811"/>
    </source>
</evidence>
<name>A0ABX0JQ68_9PROT</name>
<accession>A0ABX0JQ68</accession>
<keyword evidence="2" id="KW-0812">Transmembrane</keyword>
<evidence type="ECO:0000256" key="1">
    <source>
        <dbReference type="SAM" id="MobiDB-lite"/>
    </source>
</evidence>
<keyword evidence="2" id="KW-1133">Transmembrane helix</keyword>
<comment type="caution">
    <text evidence="4">The sequence shown here is derived from an EMBL/GenBank/DDBJ whole genome shotgun (WGS) entry which is preliminary data.</text>
</comment>
<keyword evidence="5" id="KW-1185">Reference proteome</keyword>
<organism evidence="4 5">
    <name type="scientific">Acetobacter musti</name>
    <dbReference type="NCBI Taxonomy" id="864732"/>
    <lineage>
        <taxon>Bacteria</taxon>
        <taxon>Pseudomonadati</taxon>
        <taxon>Pseudomonadota</taxon>
        <taxon>Alphaproteobacteria</taxon>
        <taxon>Acetobacterales</taxon>
        <taxon>Acetobacteraceae</taxon>
        <taxon>Acetobacter</taxon>
    </lineage>
</organism>
<feature type="transmembrane region" description="Helical" evidence="2">
    <location>
        <begin position="46"/>
        <end position="68"/>
    </location>
</feature>
<dbReference type="RefSeq" id="WP_173582193.1">
    <property type="nucleotide sequence ID" value="NZ_WOTB01000003.1"/>
</dbReference>
<evidence type="ECO:0000313" key="4">
    <source>
        <dbReference type="EMBL" id="NHN83769.1"/>
    </source>
</evidence>
<feature type="domain" description="TadE-like" evidence="3">
    <location>
        <begin position="40"/>
        <end position="77"/>
    </location>
</feature>
<protein>
    <submittedName>
        <fullName evidence="4">Pilus assembly protein</fullName>
    </submittedName>
</protein>
<evidence type="ECO:0000256" key="2">
    <source>
        <dbReference type="SAM" id="Phobius"/>
    </source>
</evidence>
<dbReference type="Proteomes" id="UP000635278">
    <property type="component" value="Unassembled WGS sequence"/>
</dbReference>
<dbReference type="InterPro" id="IPR012495">
    <property type="entry name" value="TadE-like_dom"/>
</dbReference>
<evidence type="ECO:0000313" key="5">
    <source>
        <dbReference type="Proteomes" id="UP000635278"/>
    </source>
</evidence>
<proteinExistence type="predicted"/>
<gene>
    <name evidence="4" type="ORF">GOB93_03820</name>
</gene>
<dbReference type="EMBL" id="WOTB01000003">
    <property type="protein sequence ID" value="NHN83769.1"/>
    <property type="molecule type" value="Genomic_DNA"/>
</dbReference>
<dbReference type="Pfam" id="PF07811">
    <property type="entry name" value="TadE"/>
    <property type="match status" value="1"/>
</dbReference>